<dbReference type="InterPro" id="IPR047589">
    <property type="entry name" value="DUF11_rpt"/>
</dbReference>
<gene>
    <name evidence="2" type="primary">Pcdhb6</name>
    <name evidence="2" type="ORF">SPIL2461_LOCUS7077</name>
</gene>
<dbReference type="Pfam" id="PF01345">
    <property type="entry name" value="DUF11"/>
    <property type="match status" value="1"/>
</dbReference>
<name>A0A812NXJ7_SYMPI</name>
<dbReference type="PROSITE" id="PS50268">
    <property type="entry name" value="CADHERIN_2"/>
    <property type="match status" value="1"/>
</dbReference>
<dbReference type="InterPro" id="IPR002126">
    <property type="entry name" value="Cadherin-like_dom"/>
</dbReference>
<dbReference type="SUPFAM" id="SSF49313">
    <property type="entry name" value="Cadherin-like"/>
    <property type="match status" value="1"/>
</dbReference>
<keyword evidence="3" id="KW-1185">Reference proteome</keyword>
<protein>
    <submittedName>
        <fullName evidence="2">Pcdhb6 protein</fullName>
    </submittedName>
</protein>
<evidence type="ECO:0000313" key="3">
    <source>
        <dbReference type="Proteomes" id="UP000649617"/>
    </source>
</evidence>
<dbReference type="OrthoDB" id="10692280at2759"/>
<dbReference type="GO" id="GO:0007156">
    <property type="term" value="P:homophilic cell adhesion via plasma membrane adhesion molecules"/>
    <property type="evidence" value="ECO:0007669"/>
    <property type="project" value="InterPro"/>
</dbReference>
<dbReference type="Proteomes" id="UP000649617">
    <property type="component" value="Unassembled WGS sequence"/>
</dbReference>
<accession>A0A812NXJ7</accession>
<feature type="domain" description="Cadherin" evidence="1">
    <location>
        <begin position="958"/>
        <end position="1038"/>
    </location>
</feature>
<evidence type="ECO:0000313" key="2">
    <source>
        <dbReference type="EMBL" id="CAE7311865.1"/>
    </source>
</evidence>
<dbReference type="Gene3D" id="2.60.40.740">
    <property type="match status" value="1"/>
</dbReference>
<dbReference type="NCBIfam" id="TIGR01451">
    <property type="entry name" value="B_ant_repeat"/>
    <property type="match status" value="3"/>
</dbReference>
<dbReference type="InterPro" id="IPR001434">
    <property type="entry name" value="OmcB-like_DUF11"/>
</dbReference>
<dbReference type="GO" id="GO:0016020">
    <property type="term" value="C:membrane"/>
    <property type="evidence" value="ECO:0007669"/>
    <property type="project" value="InterPro"/>
</dbReference>
<dbReference type="GO" id="GO:0005509">
    <property type="term" value="F:calcium ion binding"/>
    <property type="evidence" value="ECO:0007669"/>
    <property type="project" value="InterPro"/>
</dbReference>
<dbReference type="Gene3D" id="2.60.40.60">
    <property type="entry name" value="Cadherins"/>
    <property type="match status" value="1"/>
</dbReference>
<reference evidence="2" key="1">
    <citation type="submission" date="2021-02" db="EMBL/GenBank/DDBJ databases">
        <authorList>
            <person name="Dougan E. K."/>
            <person name="Rhodes N."/>
            <person name="Thang M."/>
            <person name="Chan C."/>
        </authorList>
    </citation>
    <scope>NUCLEOTIDE SEQUENCE</scope>
</reference>
<dbReference type="InterPro" id="IPR015919">
    <property type="entry name" value="Cadherin-like_sf"/>
</dbReference>
<dbReference type="PANTHER" id="PTHR34819:SF5">
    <property type="entry name" value="CONSERVED REPEAT DOMAIN PROTEIN"/>
    <property type="match status" value="1"/>
</dbReference>
<evidence type="ECO:0000259" key="1">
    <source>
        <dbReference type="PROSITE" id="PS50268"/>
    </source>
</evidence>
<dbReference type="InterPro" id="IPR051172">
    <property type="entry name" value="Chlamydia_OmcB"/>
</dbReference>
<dbReference type="PANTHER" id="PTHR34819">
    <property type="entry name" value="LARGE CYSTEINE-RICH PERIPLASMIC PROTEIN OMCB"/>
    <property type="match status" value="1"/>
</dbReference>
<organism evidence="2 3">
    <name type="scientific">Symbiodinium pilosum</name>
    <name type="common">Dinoflagellate</name>
    <dbReference type="NCBI Taxonomy" id="2952"/>
    <lineage>
        <taxon>Eukaryota</taxon>
        <taxon>Sar</taxon>
        <taxon>Alveolata</taxon>
        <taxon>Dinophyceae</taxon>
        <taxon>Suessiales</taxon>
        <taxon>Symbiodiniaceae</taxon>
        <taxon>Symbiodinium</taxon>
    </lineage>
</organism>
<dbReference type="EMBL" id="CAJNIZ010011112">
    <property type="protein sequence ID" value="CAE7311865.1"/>
    <property type="molecule type" value="Genomic_DNA"/>
</dbReference>
<sequence length="3225" mass="342538">MLVCGVLFGATPSYAIGTDAGVNISNTATATFSVNGAAQTQVNSNTVQTIVDELLDVVVVDDNSGAVAVGAGATGAILQFTVTNNGNGNEVYRIIADADVNEGGFNPLLNQLYIESNGIPGLQVGGDTPYVPGSADPLIAEDSTLILYVQSDMPAGLVQGDNGDIQIRAIAQTILDATGGLDNPDDPLWPIPGTSYATLGDGGGTAVVGTSADINALLLRTQGRYQVSEAVLSIDKTAVSVVDPFGGTTIVPGSVITYELTLRVVGSGIAQAVQVSDVLPAELEYQPDTLTVAGVAEDDDFAPTGVDNSGFDAANSTLLVETGDVAGGAADIVIRFDVQLDNTIKKVETFVNADGDVERRLVDANSVVPGDELQYTVRFTNNGSQSVDAGSIVITDVVPAHTEYLDGTAFGAGTQIWYSVDGEMYAPPTELTVVNDGVEMLASAKDYRSIRWTFAPALDPGDRLGISLSAWADGTDSGTSVTNDVQMTFTVGATAQTASSDVTFVVDRKLRLDVGTPNGNWVSAVPGQAGLTASSVQFSVVNNSNDSVDVVIALIDQGALDIDGYDPAAASPITLTGLTVWEDTNANGVLDGGENVLGSATGVYTLTGTFAEDEERTISVSVDVDGAAVAEQYQTYTLVAAVADTGVVIANDDSSNESPGVADVPAALNDLATVEVVFADDGSTFAEDEGFNFVTGPAATGASDGENDGQSSNAAGFRTVGVLGIVKYVEVLWDPISGNQYLGAGNTTTGNEPKSIPGAVLMYVIGVSNQSALAATGVVITDNVPAGAAEPLQLGNSGAVAGIELPDTVTVDIDGIPVVLDLDNTGVAVDDLVYVRECSLVATDSVNAGVAFAADPSEVNASMGASCDGGATGYIVYFATVDDTAWLAMLFFSITCLPLWAIPPDTPVTNTAIAGYQVSGADFSASGSATVRTDPAAGNSPPFALTLEPAAVPENVAGAVVGTIAVADPDPDDIHVIVVNDPRFIVVGTSLQLAADVALDFETTTTVTVEITVTDPEGASYTQQLDIVVLDVNEAPESISLSSNSFVAGQPGADVGIFQVADPDANDSHIFAVDDPRFEVIDGTLKLRDDVSLPLGTTVEVMVTATDSGGLNYTQTFTLTATPPGGGSGENASITALQLATGADAAQLQSVNPTSCVAGGGLSPLPAPISLAGGSLQVPGSGEFLPTSVMKSADVLFVQVADPEANADPLALDQVLVRLRTPALDEEIITVSETGVDTGIFVGYLQTSRSVAIVENCVLEVLSGTTVSLAYVDDDVDLATIDILVDPFGRVFDSASGTLINGATITLLDALTNQPAQVFADDGVTGFPATQVSGDQFYDNDRGAYRFPFVRPGEYLLQVVPPNRFAFPTSSTDAQLQVLPGAPYALGSGSRGQSFIVPVGPAVQVDIPLDLQPVTPTSSSIAVFAGLTPNGNSESVQVAPTACFDGSGFSSLADPITLAQGALSVPANLTLTPVDRLARNDALFISVVDPDQDQNPFAPDQIIVEVQIAGTSERETLQLSETNDSTGVFVGYLQTAGTSTAPANCQLEAAPGASILVSYQDATDNTDTASADLAYDPGFSMISSATGEVVSGASVTLIDVNTGLAAEDAIFGADGVSAFPATVVVGGEVTDASGERVDFAPGTFYFPVILPGEYRLEVTPPVSFTFPSLLDNAALNLLPGGPFNLDQGSRGETFTVAAGVPAGFDLPLDPISAEVFVTKQASKQTAAVGDFVQYQIQVENADASGTVSDMVLSDQLPLGFRYVPGSLKVTGIDESEPELSSDGEQFDLRLGDLAAGSTIALRYVVEITAGAKLGPARNRASVTGTGIGQANVAFADVEVQEDLLRSKAILIGQVYANGCPAGDAAASDQVGAQGLADVRIWLEDGTFVVTDIDGKYHLEGIEPGTHVVALDTATLPGSHELVLCEDNTRFAGNPGSQFVDVQGGTLWRADFYTAPKPDQSSEIVSRLDAQADDGKVTYTYWIKGGAVPLQNLRTTIMLADQLAYIEGSAKLNGQPIGDPSGLGMGAPTFKLPDTADHFNYALTFETFVKTPKGHIVSKAVSQFATRQGQHRIDVSQNELSLNWPASLVMIAESVTASSDRALRVARQSNSKRLREIAPANDSIEPVVAIASEVMEPSRGSNYTRGNVAKKQVSVRHDGVRSAPYELPEQDRGEAPAFNLSWLSQNPTAQGIVWPPENYNPVLPAIEVAVAHAKSLKAVLLVDGKIVNPVTYEGTATDHAAGVSLSRWDNVTISEHDSVIEAQLLNSEGDIVERHSRSTHFSGAPARAEWVKEESYLVADGLYPPVIAVRLFDREGYPLRPGTTGEFFVSAPFMALDKAKHLEAMDNKFNNQRYQVLRDGIAYIQLEPTTSTGEVEIKFQFDPVRSDKVRARMIPGNRDWIMVGLLEGTYAQNDLSGNLKSLGKQNLEDESLTDGRMAFYGKGMVRGDWLLTVAYDTDKKFERELREQIDPNQFYTLYGDGTEQLFDAQSQRKLYLKLERARFAALFGDFDTNFERSELARYDRRLNGVNLGFFGEHIETQVFASETDQALVRDELRGDGTSGVYRLSNQRLVANSESVRIVTRDRFATQNIIDSVELTRFLDYTIDFSRGTLIFKQPIFSQDENFNPIFIEVEYEVAFAGVDKKIVAGSRVAYRLDDQDSEVAVTYINDDTEGQGGTLLAADLTWQMNTASTLTLEVAQTDTDLNDEGNAYLLQLEHAGSKMAGRIYAREQEQAFGLGNQSALEAGTRKIGLEGEYRLREDLLLRGQSFQQTALAEGSKRLVVNALGEWRKDATKFSAGVQSVTEEGASGESADATQLLFGVAQNVYNNKLMLRADAELDVSSGSGNTDYPSRAIFGAEYEVFNEVNLIAEQELTWGDDRDTQDTRFGVRARPWTGGDVNSFVTRAQGENGNRLFATTGLLQQWRINERWLYDIGFDRVQTLAESGSTDQPRDLLFNPTVPPASGSIDNDFTAFFTGFGYRHEAWDVSSRFEWHAGDLEDKWNVLVGANHQLAEGRVVSASMSWLNEESSTGVVQDNLDLRVGAAWRPFDSAWSFLNRTDLVFERREGNAFDTRTRKWVNNFNANYKPGLKHQLALQFGFKYVIENIDADEFDGVTSLVGAEYRYDIASRWDVSLRSSILTSHQAGTARYSYGAAVGHSIRPNMWLSVGYNVEGFEDDDFIAADYTAKGPYLKLRMKFDQDLAKRFLEFTGLAQRRQVDGFANGR</sequence>
<comment type="caution">
    <text evidence="2">The sequence shown here is derived from an EMBL/GenBank/DDBJ whole genome shotgun (WGS) entry which is preliminary data.</text>
</comment>
<proteinExistence type="predicted"/>